<dbReference type="EMBL" id="CP064786">
    <property type="protein sequence ID" value="QSG02873.1"/>
    <property type="molecule type" value="Genomic_DNA"/>
</dbReference>
<reference evidence="2" key="1">
    <citation type="submission" date="2020-11" db="EMBL/GenBank/DDBJ databases">
        <title>Carbohydrate-dependent, anaerobic sulfur respiration: A novel catabolism in halophilic archaea.</title>
        <authorList>
            <person name="Sorokin D.Y."/>
            <person name="Messina E."/>
            <person name="Smedile F."/>
            <person name="La Cono V."/>
            <person name="Hallsworth J.E."/>
            <person name="Yakimov M.M."/>
        </authorList>
    </citation>
    <scope>NUCLEOTIDE SEQUENCE</scope>
    <source>
        <strain evidence="2">AArc-S</strain>
    </source>
</reference>
<dbReference type="AlphaFoldDB" id="A0A897MUZ2"/>
<evidence type="ECO:0000313" key="2">
    <source>
        <dbReference type="EMBL" id="QSG02873.1"/>
    </source>
</evidence>
<evidence type="ECO:0000256" key="1">
    <source>
        <dbReference type="SAM" id="MobiDB-lite"/>
    </source>
</evidence>
<dbReference type="KEGG" id="hara:AArcS_1663"/>
<gene>
    <name evidence="2" type="ORF">AArcS_1663</name>
</gene>
<feature type="compositionally biased region" description="Basic and acidic residues" evidence="1">
    <location>
        <begin position="389"/>
        <end position="401"/>
    </location>
</feature>
<feature type="region of interest" description="Disordered" evidence="1">
    <location>
        <begin position="347"/>
        <end position="401"/>
    </location>
</feature>
<feature type="compositionally biased region" description="Low complexity" evidence="1">
    <location>
        <begin position="185"/>
        <end position="197"/>
    </location>
</feature>
<feature type="region of interest" description="Disordered" evidence="1">
    <location>
        <begin position="177"/>
        <end position="212"/>
    </location>
</feature>
<protein>
    <submittedName>
        <fullName evidence="2">Uncharacterized protein</fullName>
    </submittedName>
</protein>
<accession>A0A897MUZ2</accession>
<feature type="region of interest" description="Disordered" evidence="1">
    <location>
        <begin position="530"/>
        <end position="573"/>
    </location>
</feature>
<keyword evidence="3" id="KW-1185">Reference proteome</keyword>
<evidence type="ECO:0000313" key="3">
    <source>
        <dbReference type="Proteomes" id="UP000663586"/>
    </source>
</evidence>
<feature type="compositionally biased region" description="Basic and acidic residues" evidence="1">
    <location>
        <begin position="548"/>
        <end position="557"/>
    </location>
</feature>
<dbReference type="Proteomes" id="UP000663586">
    <property type="component" value="Chromosome"/>
</dbReference>
<name>A0A897MUZ2_9EURY</name>
<sequence length="627" mass="71854">MSRFCVGWFYRTGIGSMSSDWGLFGHATLYFSNRYIRSLYTEMSMAIVHEYVPSSSKSGLYLRDGYDGNIVTYQVSATAEHILYTLKYEDEDQLQQEIFNVLHRLGLIYTHNSGVTPPDSLLDLNLDSSEVQSITDSDRETMLSYLLEQSELSEEEHEEIRIYAQNKGIDIESLLTEEAEEEEGQSTTTDSTSGSDSNDSRRTSTNKQEGAKNIERVPHVECEYCEIVIEATEYITHVCQKSGVHGRIGTYPDNFAPDSASVTQDEGVDIIYPDDFDAEYRYYPVCRWCGTRFLRLGSYETHLRSTGREGFDAELHKRNPDQYQRPILLPFDGDNCLVHPDRISESLSSEAQAAIESGYRRTSVPSNHQDEDPDRDTKSSSDTSPENRSSTDDKEETEKTDFEERILAYEQNWLFTDLSRFVDILSRDYPEESAIHSALGSLHNDLLSILEEKVNKTKPLQGSLREYKRSWEAPEVGVRVPDTILEEHNAGDYRGELYIPPGYPIPIKSVHRRLREALVKEDTSDIDTKKFSSRLETSSTDEQSSDSVTEKGTRESEPALDNNDEEPVRQLEEQVPASVIVEVLKEYRKYEKNKREASWFHANKILRQKLETETDIDIKKFREDSID</sequence>
<feature type="compositionally biased region" description="Low complexity" evidence="1">
    <location>
        <begin position="536"/>
        <end position="547"/>
    </location>
</feature>
<organism evidence="2 3">
    <name type="scientific">Natranaeroarchaeum sulfidigenes</name>
    <dbReference type="NCBI Taxonomy" id="2784880"/>
    <lineage>
        <taxon>Archaea</taxon>
        <taxon>Methanobacteriati</taxon>
        <taxon>Methanobacteriota</taxon>
        <taxon>Stenosarchaea group</taxon>
        <taxon>Halobacteria</taxon>
        <taxon>Halobacteriales</taxon>
        <taxon>Natronoarchaeaceae</taxon>
        <taxon>Natranaeroarchaeum</taxon>
    </lineage>
</organism>
<proteinExistence type="predicted"/>